<accession>A0A2N8ZMG7</accession>
<dbReference type="PANTHER" id="PTHR10199">
    <property type="entry name" value="THROMBOSPONDIN"/>
    <property type="match status" value="1"/>
</dbReference>
<dbReference type="RefSeq" id="WP_197708684.1">
    <property type="nucleotide sequence ID" value="NZ_LT960612.1"/>
</dbReference>
<dbReference type="KEGG" id="vta:B1494"/>
<dbReference type="InterPro" id="IPR028974">
    <property type="entry name" value="TSP_type-3_rpt"/>
</dbReference>
<feature type="compositionally biased region" description="Basic and acidic residues" evidence="3">
    <location>
        <begin position="339"/>
        <end position="373"/>
    </location>
</feature>
<evidence type="ECO:0000313" key="5">
    <source>
        <dbReference type="EMBL" id="SON53105.1"/>
    </source>
</evidence>
<dbReference type="SUPFAM" id="SSF103647">
    <property type="entry name" value="TSP type-3 repeat"/>
    <property type="match status" value="1"/>
</dbReference>
<feature type="region of interest" description="Disordered" evidence="3">
    <location>
        <begin position="229"/>
        <end position="442"/>
    </location>
</feature>
<evidence type="ECO:0000256" key="4">
    <source>
        <dbReference type="SAM" id="SignalP"/>
    </source>
</evidence>
<feature type="chain" id="PRO_5014983694" evidence="4">
    <location>
        <begin position="23"/>
        <end position="460"/>
    </location>
</feature>
<keyword evidence="1 4" id="KW-0732">Signal</keyword>
<feature type="compositionally biased region" description="Basic and acidic residues" evidence="3">
    <location>
        <begin position="308"/>
        <end position="329"/>
    </location>
</feature>
<dbReference type="EMBL" id="LT960612">
    <property type="protein sequence ID" value="SON53105.1"/>
    <property type="molecule type" value="Genomic_DNA"/>
</dbReference>
<gene>
    <name evidence="5" type="ORF">VTAP4600_B1494</name>
</gene>
<evidence type="ECO:0000256" key="3">
    <source>
        <dbReference type="SAM" id="MobiDB-lite"/>
    </source>
</evidence>
<evidence type="ECO:0000313" key="6">
    <source>
        <dbReference type="Proteomes" id="UP000235828"/>
    </source>
</evidence>
<dbReference type="Pfam" id="PF02412">
    <property type="entry name" value="TSP_3"/>
    <property type="match status" value="2"/>
</dbReference>
<dbReference type="GO" id="GO:0005509">
    <property type="term" value="F:calcium ion binding"/>
    <property type="evidence" value="ECO:0007669"/>
    <property type="project" value="InterPro"/>
</dbReference>
<feature type="compositionally biased region" description="Acidic residues" evidence="3">
    <location>
        <begin position="230"/>
        <end position="244"/>
    </location>
</feature>
<dbReference type="Proteomes" id="UP000235828">
    <property type="component" value="Chromosome B"/>
</dbReference>
<protein>
    <submittedName>
        <fullName evidence="5">Uncharacterized protein</fullName>
    </submittedName>
</protein>
<feature type="signal peptide" evidence="4">
    <location>
        <begin position="1"/>
        <end position="22"/>
    </location>
</feature>
<keyword evidence="6" id="KW-1185">Reference proteome</keyword>
<sequence length="460" mass="48890">MKASQFYPALTLIAAAMLSACGGGDGSDPVSKSNYLNVTAIDGYLKGAEVWLDINKDYQWNTGEPKAITTDGGKANLNVDGIPNSESYPIVVRVIPGQTVDETTPDQTVKTGYLMSAPSGELDITPLSTLVQVSMVNGSLTKAQATEKIAMDLGVSKEEVLGDYIEKSASGAAMKAEALVKAEVMPQSAVHASQADKVVDQANSIAPYLKDLKQDEIIIVDGDTWKVGVDDNDDDDDGVIDSEDAFPYNAQETVDSDGDGIGDNADQFPNDANEQFDSDGDTVGDNTDVFPMDLTESKDTDEDGLGDNADKFPTDPTEKFDSDKDKVGDNADEFPNDPTETKDTDKDGLGDNADKFPIDPTEKYDSDNDKVGDNADAFPNDPTETKDSDKDGTGDNKDKFPNDPKESSDADSDGIGDSSDNCLSTANPDQADSDGDGVGDACESVEITFDNAVFDQATWQ</sequence>
<dbReference type="InterPro" id="IPR003367">
    <property type="entry name" value="Thrombospondin_3-like_rpt"/>
</dbReference>
<organism evidence="5 6">
    <name type="scientific">Vibrio tapetis subsp. tapetis</name>
    <dbReference type="NCBI Taxonomy" id="1671868"/>
    <lineage>
        <taxon>Bacteria</taxon>
        <taxon>Pseudomonadati</taxon>
        <taxon>Pseudomonadota</taxon>
        <taxon>Gammaproteobacteria</taxon>
        <taxon>Vibrionales</taxon>
        <taxon>Vibrionaceae</taxon>
        <taxon>Vibrio</taxon>
    </lineage>
</organism>
<dbReference type="GO" id="GO:0007155">
    <property type="term" value="P:cell adhesion"/>
    <property type="evidence" value="ECO:0007669"/>
    <property type="project" value="InterPro"/>
</dbReference>
<proteinExistence type="predicted"/>
<dbReference type="AlphaFoldDB" id="A0A2N8ZMG7"/>
<evidence type="ECO:0000256" key="1">
    <source>
        <dbReference type="ARBA" id="ARBA00022729"/>
    </source>
</evidence>
<feature type="compositionally biased region" description="Basic and acidic residues" evidence="3">
    <location>
        <begin position="383"/>
        <end position="408"/>
    </location>
</feature>
<reference evidence="5 6" key="1">
    <citation type="submission" date="2017-10" db="EMBL/GenBank/DDBJ databases">
        <authorList>
            <person name="Banno H."/>
            <person name="Chua N.-H."/>
        </authorList>
    </citation>
    <scope>NUCLEOTIDE SEQUENCE [LARGE SCALE GENOMIC DNA]</scope>
    <source>
        <strain evidence="5">Vibrio tapetis CECT4600</strain>
    </source>
</reference>
<keyword evidence="2" id="KW-0106">Calcium</keyword>
<evidence type="ECO:0000256" key="2">
    <source>
        <dbReference type="ARBA" id="ARBA00022837"/>
    </source>
</evidence>
<name>A0A2N8ZMG7_9VIBR</name>
<feature type="compositionally biased region" description="Polar residues" evidence="3">
    <location>
        <begin position="421"/>
        <end position="430"/>
    </location>
</feature>
<dbReference type="Gene3D" id="4.10.1080.10">
    <property type="entry name" value="TSP type-3 repeat"/>
    <property type="match status" value="2"/>
</dbReference>
<dbReference type="PROSITE" id="PS51257">
    <property type="entry name" value="PROKAR_LIPOPROTEIN"/>
    <property type="match status" value="1"/>
</dbReference>